<keyword evidence="2" id="KW-0413">Isomerase</keyword>
<proteinExistence type="predicted"/>
<dbReference type="SUPFAM" id="SSF51658">
    <property type="entry name" value="Xylose isomerase-like"/>
    <property type="match status" value="1"/>
</dbReference>
<evidence type="ECO:0000313" key="2">
    <source>
        <dbReference type="EMBL" id="HIU45764.1"/>
    </source>
</evidence>
<reference evidence="2" key="2">
    <citation type="journal article" date="2021" name="PeerJ">
        <title>Extensive microbial diversity within the chicken gut microbiome revealed by metagenomics and culture.</title>
        <authorList>
            <person name="Gilroy R."/>
            <person name="Ravi A."/>
            <person name="Getino M."/>
            <person name="Pursley I."/>
            <person name="Horton D.L."/>
            <person name="Alikhan N.F."/>
            <person name="Baker D."/>
            <person name="Gharbi K."/>
            <person name="Hall N."/>
            <person name="Watson M."/>
            <person name="Adriaenssens E.M."/>
            <person name="Foster-Nyarko E."/>
            <person name="Jarju S."/>
            <person name="Secka A."/>
            <person name="Antonio M."/>
            <person name="Oren A."/>
            <person name="Chaudhuri R.R."/>
            <person name="La Ragione R."/>
            <person name="Hildebrand F."/>
            <person name="Pallen M.J."/>
        </authorList>
    </citation>
    <scope>NUCLEOTIDE SEQUENCE</scope>
    <source>
        <strain evidence="2">ChiSxjej2B14-8506</strain>
    </source>
</reference>
<dbReference type="InterPro" id="IPR013022">
    <property type="entry name" value="Xyl_isomerase-like_TIM-brl"/>
</dbReference>
<feature type="domain" description="Xylose isomerase-like TIM barrel" evidence="1">
    <location>
        <begin position="26"/>
        <end position="231"/>
    </location>
</feature>
<accession>A0A9D1LPP4</accession>
<dbReference type="InterPro" id="IPR036237">
    <property type="entry name" value="Xyl_isomerase-like_sf"/>
</dbReference>
<comment type="caution">
    <text evidence="2">The sequence shown here is derived from an EMBL/GenBank/DDBJ whole genome shotgun (WGS) entry which is preliminary data.</text>
</comment>
<dbReference type="InterPro" id="IPR050312">
    <property type="entry name" value="IolE/XylAMocC-like"/>
</dbReference>
<dbReference type="Proteomes" id="UP000824123">
    <property type="component" value="Unassembled WGS sequence"/>
</dbReference>
<dbReference type="Pfam" id="PF01261">
    <property type="entry name" value="AP_endonuc_2"/>
    <property type="match status" value="1"/>
</dbReference>
<evidence type="ECO:0000259" key="1">
    <source>
        <dbReference type="Pfam" id="PF01261"/>
    </source>
</evidence>
<protein>
    <submittedName>
        <fullName evidence="2">Sugar phosphate isomerase/epimerase</fullName>
    </submittedName>
</protein>
<organism evidence="2 3">
    <name type="scientific">Candidatus Fimadaptatus faecigallinarum</name>
    <dbReference type="NCBI Taxonomy" id="2840814"/>
    <lineage>
        <taxon>Bacteria</taxon>
        <taxon>Bacillati</taxon>
        <taxon>Bacillota</taxon>
        <taxon>Clostridia</taxon>
        <taxon>Eubacteriales</taxon>
        <taxon>Candidatus Fimadaptatus</taxon>
    </lineage>
</organism>
<name>A0A9D1LPP4_9FIRM</name>
<dbReference type="Gene3D" id="3.20.20.150">
    <property type="entry name" value="Divalent-metal-dependent TIM barrel enzymes"/>
    <property type="match status" value="1"/>
</dbReference>
<dbReference type="AlphaFoldDB" id="A0A9D1LPP4"/>
<reference evidence="2" key="1">
    <citation type="submission" date="2020-10" db="EMBL/GenBank/DDBJ databases">
        <authorList>
            <person name="Gilroy R."/>
        </authorList>
    </citation>
    <scope>NUCLEOTIDE SEQUENCE</scope>
    <source>
        <strain evidence="2">ChiSxjej2B14-8506</strain>
    </source>
</reference>
<dbReference type="PANTHER" id="PTHR12110:SF41">
    <property type="entry name" value="INOSOSE DEHYDRATASE"/>
    <property type="match status" value="1"/>
</dbReference>
<evidence type="ECO:0000313" key="3">
    <source>
        <dbReference type="Proteomes" id="UP000824123"/>
    </source>
</evidence>
<dbReference type="PANTHER" id="PTHR12110">
    <property type="entry name" value="HYDROXYPYRUVATE ISOMERASE"/>
    <property type="match status" value="1"/>
</dbReference>
<dbReference type="EMBL" id="DVNK01000005">
    <property type="protein sequence ID" value="HIU45764.1"/>
    <property type="molecule type" value="Genomic_DNA"/>
</dbReference>
<sequence length="255" mass="28990">MSIGAQTYTLRTFMQNERDIRRSLKLVGQMGYKTVQISGIGPIDPHVLRDICDENGLKIVLTHNPENRILNDTDALIAEHNILGCDYIGIGGMPERYRSSAPEWVENFAVDFETAAKKIRDAGKLLMYHNHDFEFETMPDGRKFIDVLMDGLSEDLMGFTLDTFWLQAAGCDVCQWLERLKDRIPCVHLKDMTVAGRERRMAPVGEGNMNFPAIMKKLDELGTTKYALVEQDTCYESPFVCLKKSYDYLAGLGYK</sequence>
<gene>
    <name evidence="2" type="ORF">IAC59_00720</name>
</gene>
<dbReference type="GO" id="GO:0016853">
    <property type="term" value="F:isomerase activity"/>
    <property type="evidence" value="ECO:0007669"/>
    <property type="project" value="UniProtKB-KW"/>
</dbReference>